<evidence type="ECO:0000256" key="2">
    <source>
        <dbReference type="ARBA" id="ARBA00023136"/>
    </source>
</evidence>
<dbReference type="Pfam" id="PF13525">
    <property type="entry name" value="YfiO"/>
    <property type="match status" value="1"/>
</dbReference>
<dbReference type="HAMAP" id="MF_00922">
    <property type="entry name" value="OM_assembly_BamD"/>
    <property type="match status" value="1"/>
</dbReference>
<dbReference type="SUPFAM" id="SSF48452">
    <property type="entry name" value="TPR-like"/>
    <property type="match status" value="1"/>
</dbReference>
<proteinExistence type="inferred from homology"/>
<evidence type="ECO:0000256" key="4">
    <source>
        <dbReference type="ARBA" id="ARBA00023237"/>
    </source>
</evidence>
<evidence type="ECO:0000256" key="5">
    <source>
        <dbReference type="ARBA" id="ARBA00023288"/>
    </source>
</evidence>
<evidence type="ECO:0000256" key="6">
    <source>
        <dbReference type="HAMAP-Rule" id="MF_00922"/>
    </source>
</evidence>
<keyword evidence="4 6" id="KW-0998">Cell outer membrane</keyword>
<organism evidence="8 9">
    <name type="scientific">Marinibaculum pumilum</name>
    <dbReference type="NCBI Taxonomy" id="1766165"/>
    <lineage>
        <taxon>Bacteria</taxon>
        <taxon>Pseudomonadati</taxon>
        <taxon>Pseudomonadota</taxon>
        <taxon>Alphaproteobacteria</taxon>
        <taxon>Rhodospirillales</taxon>
        <taxon>Rhodospirillaceae</taxon>
        <taxon>Marinibaculum</taxon>
    </lineage>
</organism>
<evidence type="ECO:0000259" key="7">
    <source>
        <dbReference type="Pfam" id="PF13525"/>
    </source>
</evidence>
<feature type="domain" description="Outer membrane lipoprotein BamD-like" evidence="7">
    <location>
        <begin position="42"/>
        <end position="237"/>
    </location>
</feature>
<keyword evidence="5 6" id="KW-0449">Lipoprotein</keyword>
<evidence type="ECO:0000256" key="3">
    <source>
        <dbReference type="ARBA" id="ARBA00023139"/>
    </source>
</evidence>
<dbReference type="InterPro" id="IPR039565">
    <property type="entry name" value="BamD-like"/>
</dbReference>
<reference evidence="9" key="1">
    <citation type="journal article" date="2019" name="Int. J. Syst. Evol. Microbiol.">
        <title>The Global Catalogue of Microorganisms (GCM) 10K type strain sequencing project: providing services to taxonomists for standard genome sequencing and annotation.</title>
        <authorList>
            <consortium name="The Broad Institute Genomics Platform"/>
            <consortium name="The Broad Institute Genome Sequencing Center for Infectious Disease"/>
            <person name="Wu L."/>
            <person name="Ma J."/>
        </authorList>
    </citation>
    <scope>NUCLEOTIDE SEQUENCE [LARGE SCALE GENOMIC DNA]</scope>
    <source>
        <strain evidence="9">KCTC 42964</strain>
    </source>
</reference>
<dbReference type="InterPro" id="IPR017689">
    <property type="entry name" value="BamD"/>
</dbReference>
<dbReference type="Proteomes" id="UP001595528">
    <property type="component" value="Unassembled WGS sequence"/>
</dbReference>
<name>A0ABV7KZT8_9PROT</name>
<comment type="caution">
    <text evidence="8">The sequence shown here is derived from an EMBL/GenBank/DDBJ whole genome shotgun (WGS) entry which is preliminary data.</text>
</comment>
<keyword evidence="2 6" id="KW-0472">Membrane</keyword>
<keyword evidence="1 6" id="KW-0732">Signal</keyword>
<keyword evidence="9" id="KW-1185">Reference proteome</keyword>
<accession>A0ABV7KZT8</accession>
<sequence length="280" mass="31777">MLTDLRSVLLQIRGVLPLVAALALALVLAACSDDEGPLYVERPVEELYNGALNDLEQGNWQQAAQGFDEVERQHPYSVWATKAQLMAAYSYYQSNKYDDAILAADRFIGLHPGNKDVAYAYYLKAISYYEQIVDVGRDQANTERALQSLEEVVRRFPNSEYARDARLKIDLARDHLAGKDMEIGRFYQKQNLYLAAILRYRSVVESYQTTSHVPEALARLVECYLALGVASEAQTAAAVLGYNYPGSEWYLDSYNLLTGENLYPRIDERSWITQAWDSLF</sequence>
<dbReference type="PANTHER" id="PTHR37423">
    <property type="entry name" value="SOLUBLE LYTIC MUREIN TRANSGLYCOSYLASE-RELATED"/>
    <property type="match status" value="1"/>
</dbReference>
<dbReference type="PROSITE" id="PS51257">
    <property type="entry name" value="PROKAR_LIPOPROTEIN"/>
    <property type="match status" value="1"/>
</dbReference>
<comment type="function">
    <text evidence="6">Part of the outer membrane protein assembly complex, which is involved in assembly and insertion of beta-barrel proteins into the outer membrane.</text>
</comment>
<evidence type="ECO:0000313" key="8">
    <source>
        <dbReference type="EMBL" id="MFC3227876.1"/>
    </source>
</evidence>
<dbReference type="PANTHER" id="PTHR37423:SF1">
    <property type="entry name" value="OUTER MEMBRANE PROTEIN ASSEMBLY FACTOR BAMD"/>
    <property type="match status" value="1"/>
</dbReference>
<gene>
    <name evidence="6" type="primary">bamD</name>
    <name evidence="8" type="ORF">ACFOGJ_11580</name>
</gene>
<dbReference type="Gene3D" id="1.25.40.10">
    <property type="entry name" value="Tetratricopeptide repeat domain"/>
    <property type="match status" value="1"/>
</dbReference>
<dbReference type="EMBL" id="JBHRTR010000025">
    <property type="protein sequence ID" value="MFC3227876.1"/>
    <property type="molecule type" value="Genomic_DNA"/>
</dbReference>
<protein>
    <recommendedName>
        <fullName evidence="6">Outer membrane protein assembly factor BamD</fullName>
    </recommendedName>
</protein>
<dbReference type="CDD" id="cd15830">
    <property type="entry name" value="BamD"/>
    <property type="match status" value="1"/>
</dbReference>
<dbReference type="InterPro" id="IPR011990">
    <property type="entry name" value="TPR-like_helical_dom_sf"/>
</dbReference>
<comment type="subunit">
    <text evidence="6">Part of the Bam complex.</text>
</comment>
<comment type="similarity">
    <text evidence="6">Belongs to the BamD family.</text>
</comment>
<keyword evidence="3 6" id="KW-0564">Palmitate</keyword>
<dbReference type="NCBIfam" id="TIGR03302">
    <property type="entry name" value="OM_YfiO"/>
    <property type="match status" value="1"/>
</dbReference>
<evidence type="ECO:0000313" key="9">
    <source>
        <dbReference type="Proteomes" id="UP001595528"/>
    </source>
</evidence>
<comment type="subcellular location">
    <subcellularLocation>
        <location evidence="6">Cell outer membrane</location>
        <topology evidence="6">Lipid-anchor</topology>
    </subcellularLocation>
</comment>
<dbReference type="RefSeq" id="WP_379900426.1">
    <property type="nucleotide sequence ID" value="NZ_JBHRTR010000025.1"/>
</dbReference>
<evidence type="ECO:0000256" key="1">
    <source>
        <dbReference type="ARBA" id="ARBA00022729"/>
    </source>
</evidence>